<dbReference type="GO" id="GO:0022857">
    <property type="term" value="F:transmembrane transporter activity"/>
    <property type="evidence" value="ECO:0007669"/>
    <property type="project" value="InterPro"/>
</dbReference>
<dbReference type="GO" id="GO:0005886">
    <property type="term" value="C:plasma membrane"/>
    <property type="evidence" value="ECO:0007669"/>
    <property type="project" value="TreeGrafter"/>
</dbReference>
<protein>
    <submittedName>
        <fullName evidence="8">Uncharacterized protein</fullName>
    </submittedName>
</protein>
<name>A0A0W0G9L6_MONRR</name>
<feature type="transmembrane region" description="Helical" evidence="5">
    <location>
        <begin position="342"/>
        <end position="365"/>
    </location>
</feature>
<dbReference type="AlphaFoldDB" id="A0A0W0G9L6"/>
<feature type="transmembrane region" description="Helical" evidence="5">
    <location>
        <begin position="414"/>
        <end position="434"/>
    </location>
</feature>
<dbReference type="GO" id="GO:0016747">
    <property type="term" value="F:acyltransferase activity, transferring groups other than amino-acyl groups"/>
    <property type="evidence" value="ECO:0007669"/>
    <property type="project" value="InterPro"/>
</dbReference>
<evidence type="ECO:0000313" key="9">
    <source>
        <dbReference type="Proteomes" id="UP000054988"/>
    </source>
</evidence>
<feature type="domain" description="Major facilitator superfamily (MFS) profile" evidence="6">
    <location>
        <begin position="81"/>
        <end position="506"/>
    </location>
</feature>
<dbReference type="EMBL" id="LATX01000739">
    <property type="protein sequence ID" value="KTB45258.1"/>
    <property type="molecule type" value="Genomic_DNA"/>
</dbReference>
<dbReference type="SUPFAM" id="SSF55729">
    <property type="entry name" value="Acyl-CoA N-acyltransferases (Nat)"/>
    <property type="match status" value="1"/>
</dbReference>
<dbReference type="Gene3D" id="1.20.1250.20">
    <property type="entry name" value="MFS general substrate transporter like domains"/>
    <property type="match status" value="1"/>
</dbReference>
<evidence type="ECO:0000259" key="7">
    <source>
        <dbReference type="PROSITE" id="PS51186"/>
    </source>
</evidence>
<dbReference type="Gene3D" id="3.40.630.30">
    <property type="match status" value="1"/>
</dbReference>
<organism evidence="8 9">
    <name type="scientific">Moniliophthora roreri</name>
    <name type="common">Frosty pod rot fungus</name>
    <name type="synonym">Monilia roreri</name>
    <dbReference type="NCBI Taxonomy" id="221103"/>
    <lineage>
        <taxon>Eukaryota</taxon>
        <taxon>Fungi</taxon>
        <taxon>Dikarya</taxon>
        <taxon>Basidiomycota</taxon>
        <taxon>Agaricomycotina</taxon>
        <taxon>Agaricomycetes</taxon>
        <taxon>Agaricomycetidae</taxon>
        <taxon>Agaricales</taxon>
        <taxon>Marasmiineae</taxon>
        <taxon>Marasmiaceae</taxon>
        <taxon>Moniliophthora</taxon>
    </lineage>
</organism>
<feature type="transmembrane region" description="Helical" evidence="5">
    <location>
        <begin position="235"/>
        <end position="263"/>
    </location>
</feature>
<dbReference type="Proteomes" id="UP000054988">
    <property type="component" value="Unassembled WGS sequence"/>
</dbReference>
<keyword evidence="2 5" id="KW-0812">Transmembrane</keyword>
<feature type="transmembrane region" description="Helical" evidence="5">
    <location>
        <begin position="204"/>
        <end position="223"/>
    </location>
</feature>
<feature type="domain" description="N-acetyltransferase" evidence="7">
    <location>
        <begin position="519"/>
        <end position="678"/>
    </location>
</feature>
<dbReference type="FunFam" id="1.20.1250.20:FF:000011">
    <property type="entry name" value="MFS multidrug transporter, putative"/>
    <property type="match status" value="1"/>
</dbReference>
<dbReference type="SUPFAM" id="SSF103473">
    <property type="entry name" value="MFS general substrate transporter"/>
    <property type="match status" value="1"/>
</dbReference>
<evidence type="ECO:0000256" key="2">
    <source>
        <dbReference type="ARBA" id="ARBA00022692"/>
    </source>
</evidence>
<accession>A0A0W0G9L6</accession>
<dbReference type="InterPro" id="IPR020846">
    <property type="entry name" value="MFS_dom"/>
</dbReference>
<feature type="transmembrane region" description="Helical" evidence="5">
    <location>
        <begin position="177"/>
        <end position="197"/>
    </location>
</feature>
<evidence type="ECO:0000259" key="6">
    <source>
        <dbReference type="PROSITE" id="PS50850"/>
    </source>
</evidence>
<reference evidence="8 9" key="1">
    <citation type="submission" date="2015-12" db="EMBL/GenBank/DDBJ databases">
        <title>Draft genome sequence of Moniliophthora roreri, the causal agent of frosty pod rot of cacao.</title>
        <authorList>
            <person name="Aime M.C."/>
            <person name="Diaz-Valderrama J.R."/>
            <person name="Kijpornyongpan T."/>
            <person name="Phillips-Mora W."/>
        </authorList>
    </citation>
    <scope>NUCLEOTIDE SEQUENCE [LARGE SCALE GENOMIC DNA]</scope>
    <source>
        <strain evidence="8 9">MCA 2952</strain>
    </source>
</reference>
<feature type="transmembrane region" description="Helical" evidence="5">
    <location>
        <begin position="480"/>
        <end position="500"/>
    </location>
</feature>
<dbReference type="PROSITE" id="PS50850">
    <property type="entry name" value="MFS"/>
    <property type="match status" value="1"/>
</dbReference>
<dbReference type="PANTHER" id="PTHR23502:SF48">
    <property type="entry name" value="MULTIDRUG TRANSPORTER, PUTATIVE (AFU_ORTHOLOGUE AFUA_5G02700)-RELATED"/>
    <property type="match status" value="1"/>
</dbReference>
<feature type="transmembrane region" description="Helical" evidence="5">
    <location>
        <begin position="146"/>
        <end position="165"/>
    </location>
</feature>
<proteinExistence type="predicted"/>
<feature type="transmembrane region" description="Helical" evidence="5">
    <location>
        <begin position="386"/>
        <end position="408"/>
    </location>
</feature>
<feature type="transmembrane region" description="Helical" evidence="5">
    <location>
        <begin position="79"/>
        <end position="99"/>
    </location>
</feature>
<comment type="subcellular location">
    <subcellularLocation>
        <location evidence="1">Membrane</location>
        <topology evidence="1">Multi-pass membrane protein</topology>
    </subcellularLocation>
</comment>
<dbReference type="InterPro" id="IPR036259">
    <property type="entry name" value="MFS_trans_sf"/>
</dbReference>
<dbReference type="Pfam" id="PF07690">
    <property type="entry name" value="MFS_1"/>
    <property type="match status" value="1"/>
</dbReference>
<comment type="caution">
    <text evidence="8">The sequence shown here is derived from an EMBL/GenBank/DDBJ whole genome shotgun (WGS) entry which is preliminary data.</text>
</comment>
<dbReference type="PROSITE" id="PS51186">
    <property type="entry name" value="GNAT"/>
    <property type="match status" value="1"/>
</dbReference>
<keyword evidence="4 5" id="KW-0472">Membrane</keyword>
<feature type="transmembrane region" description="Helical" evidence="5">
    <location>
        <begin position="310"/>
        <end position="336"/>
    </location>
</feature>
<evidence type="ECO:0000313" key="8">
    <source>
        <dbReference type="EMBL" id="KTB45258.1"/>
    </source>
</evidence>
<feature type="transmembrane region" description="Helical" evidence="5">
    <location>
        <begin position="446"/>
        <end position="468"/>
    </location>
</feature>
<sequence>MPSEPLEAEFIHPPVFSPEQEEEFRVAGQERSELHATARSSEHTLADLERSYSRQGIHIVQFEKGKGEDPREWSRLSKWYVTLTTAFLCTAAALGSSIITGDMKGPVRDLHTTQEIVNLTVTCFVIGFGIGPLFFAPLSEVSGRRLPYCFSIFFFFIFTLPSALAKNAATLVIGRQIAGLAASAPICNVGGSVADIWTIEERGLPMATFSFAIFLGPVLGPLVGGWIGEKAGWRWIYWVLFIFSGLCFALTLVMPETLATTLLRKKAERLRRETGDDKYRALEELESPPFKEMMKTALSRPLVMLFTEPILAFMTIYLSFVYSILYLLFFAFPIAFEEVRGFGMGMTGVTFVSIMIGITTAMLVMPFQEKIYAHYTKFGTYPEARLFPMMVGAIILPSALFVFAFTGGYSHVHWIGPCVSGFMFGFALILLYISGNSYIVDCYSDYAASAIAAKTLVRSLIGAMVPLYVTQMFHNMGFQYAGLLLALVGVAIAPIPYIFYKFGASVRARSARATQTPALHAEAIFEAIDLSLWQYLPFGPFDSARHFVEELWEGRMLRRSGETLFVVQDKTKPDANGEPALAGTIGYVNASAEDLLAEIGCIIIAPKFQRTHVASNAVGLLMQYAFNLPEQGGVGCRRVQWFANSLNVGSIRLAEKMGFVQEGTLRWHRVLESSKAIGGNGKPGRKGHPREGLLGRDSTLLATYWDTWENGLRDKVDRIMAK</sequence>
<dbReference type="InterPro" id="IPR016181">
    <property type="entry name" value="Acyl_CoA_acyltransferase"/>
</dbReference>
<evidence type="ECO:0000256" key="5">
    <source>
        <dbReference type="SAM" id="Phobius"/>
    </source>
</evidence>
<dbReference type="CDD" id="cd17323">
    <property type="entry name" value="MFS_Tpo1_MDR_like"/>
    <property type="match status" value="1"/>
</dbReference>
<evidence type="ECO:0000256" key="1">
    <source>
        <dbReference type="ARBA" id="ARBA00004141"/>
    </source>
</evidence>
<keyword evidence="3 5" id="KW-1133">Transmembrane helix</keyword>
<evidence type="ECO:0000256" key="3">
    <source>
        <dbReference type="ARBA" id="ARBA00022989"/>
    </source>
</evidence>
<dbReference type="InterPro" id="IPR011701">
    <property type="entry name" value="MFS"/>
</dbReference>
<dbReference type="Pfam" id="PF13302">
    <property type="entry name" value="Acetyltransf_3"/>
    <property type="match status" value="1"/>
</dbReference>
<dbReference type="eggNOG" id="KOG0255">
    <property type="taxonomic scope" value="Eukaryota"/>
</dbReference>
<gene>
    <name evidence="8" type="ORF">WG66_2186</name>
</gene>
<dbReference type="PANTHER" id="PTHR23502">
    <property type="entry name" value="MAJOR FACILITATOR SUPERFAMILY"/>
    <property type="match status" value="1"/>
</dbReference>
<feature type="transmembrane region" description="Helical" evidence="5">
    <location>
        <begin position="119"/>
        <end position="139"/>
    </location>
</feature>
<evidence type="ECO:0000256" key="4">
    <source>
        <dbReference type="ARBA" id="ARBA00023136"/>
    </source>
</evidence>
<dbReference type="InterPro" id="IPR000182">
    <property type="entry name" value="GNAT_dom"/>
</dbReference>